<sequence length="73" mass="7667">MKRNVDSVQVHWRQTAPALPAGGRGRSGPALGRWGGVSAEAGGLGRLGEGGGVKRLLNVEYPATHMSLMVNSW</sequence>
<accession>A0A4C1UVZ5</accession>
<dbReference type="EMBL" id="BGZK01000230">
    <property type="protein sequence ID" value="GBP30176.1"/>
    <property type="molecule type" value="Genomic_DNA"/>
</dbReference>
<dbReference type="Proteomes" id="UP000299102">
    <property type="component" value="Unassembled WGS sequence"/>
</dbReference>
<gene>
    <name evidence="1" type="ORF">EVAR_94484_1</name>
</gene>
<protein>
    <submittedName>
        <fullName evidence="1">Uncharacterized protein</fullName>
    </submittedName>
</protein>
<reference evidence="1 2" key="1">
    <citation type="journal article" date="2019" name="Commun. Biol.">
        <title>The bagworm genome reveals a unique fibroin gene that provides high tensile strength.</title>
        <authorList>
            <person name="Kono N."/>
            <person name="Nakamura H."/>
            <person name="Ohtoshi R."/>
            <person name="Tomita M."/>
            <person name="Numata K."/>
            <person name="Arakawa K."/>
        </authorList>
    </citation>
    <scope>NUCLEOTIDE SEQUENCE [LARGE SCALE GENOMIC DNA]</scope>
</reference>
<evidence type="ECO:0000313" key="1">
    <source>
        <dbReference type="EMBL" id="GBP30176.1"/>
    </source>
</evidence>
<proteinExistence type="predicted"/>
<comment type="caution">
    <text evidence="1">The sequence shown here is derived from an EMBL/GenBank/DDBJ whole genome shotgun (WGS) entry which is preliminary data.</text>
</comment>
<keyword evidence="2" id="KW-1185">Reference proteome</keyword>
<dbReference type="AlphaFoldDB" id="A0A4C1UVZ5"/>
<evidence type="ECO:0000313" key="2">
    <source>
        <dbReference type="Proteomes" id="UP000299102"/>
    </source>
</evidence>
<name>A0A4C1UVZ5_EUMVA</name>
<organism evidence="1 2">
    <name type="scientific">Eumeta variegata</name>
    <name type="common">Bagworm moth</name>
    <name type="synonym">Eumeta japonica</name>
    <dbReference type="NCBI Taxonomy" id="151549"/>
    <lineage>
        <taxon>Eukaryota</taxon>
        <taxon>Metazoa</taxon>
        <taxon>Ecdysozoa</taxon>
        <taxon>Arthropoda</taxon>
        <taxon>Hexapoda</taxon>
        <taxon>Insecta</taxon>
        <taxon>Pterygota</taxon>
        <taxon>Neoptera</taxon>
        <taxon>Endopterygota</taxon>
        <taxon>Lepidoptera</taxon>
        <taxon>Glossata</taxon>
        <taxon>Ditrysia</taxon>
        <taxon>Tineoidea</taxon>
        <taxon>Psychidae</taxon>
        <taxon>Oiketicinae</taxon>
        <taxon>Eumeta</taxon>
    </lineage>
</organism>